<dbReference type="EMBL" id="SJPG01000001">
    <property type="protein sequence ID" value="TWT60191.1"/>
    <property type="molecule type" value="Genomic_DNA"/>
</dbReference>
<protein>
    <submittedName>
        <fullName evidence="1">Uncharacterized protein</fullName>
    </submittedName>
</protein>
<dbReference type="Proteomes" id="UP000316095">
    <property type="component" value="Unassembled WGS sequence"/>
</dbReference>
<dbReference type="OrthoDB" id="213364at2"/>
<gene>
    <name evidence="1" type="ORF">Pan54_09050</name>
</gene>
<comment type="caution">
    <text evidence="1">The sequence shown here is derived from an EMBL/GenBank/DDBJ whole genome shotgun (WGS) entry which is preliminary data.</text>
</comment>
<reference evidence="1 2" key="1">
    <citation type="submission" date="2019-02" db="EMBL/GenBank/DDBJ databases">
        <title>Deep-cultivation of Planctomycetes and their phenomic and genomic characterization uncovers novel biology.</title>
        <authorList>
            <person name="Wiegand S."/>
            <person name="Jogler M."/>
            <person name="Boedeker C."/>
            <person name="Pinto D."/>
            <person name="Vollmers J."/>
            <person name="Rivas-Marin E."/>
            <person name="Kohn T."/>
            <person name="Peeters S.H."/>
            <person name="Heuer A."/>
            <person name="Rast P."/>
            <person name="Oberbeckmann S."/>
            <person name="Bunk B."/>
            <person name="Jeske O."/>
            <person name="Meyerdierks A."/>
            <person name="Storesund J.E."/>
            <person name="Kallscheuer N."/>
            <person name="Luecker S."/>
            <person name="Lage O.M."/>
            <person name="Pohl T."/>
            <person name="Merkel B.J."/>
            <person name="Hornburger P."/>
            <person name="Mueller R.-W."/>
            <person name="Bruemmer F."/>
            <person name="Labrenz M."/>
            <person name="Spormann A.M."/>
            <person name="Op Den Camp H."/>
            <person name="Overmann J."/>
            <person name="Amann R."/>
            <person name="Jetten M.S.M."/>
            <person name="Mascher T."/>
            <person name="Medema M.H."/>
            <person name="Devos D.P."/>
            <person name="Kaster A.-K."/>
            <person name="Ovreas L."/>
            <person name="Rohde M."/>
            <person name="Galperin M.Y."/>
            <person name="Jogler C."/>
        </authorList>
    </citation>
    <scope>NUCLEOTIDE SEQUENCE [LARGE SCALE GENOMIC DNA]</scope>
    <source>
        <strain evidence="1 2">Pan54</strain>
    </source>
</reference>
<keyword evidence="2" id="KW-1185">Reference proteome</keyword>
<sequence>MTDGQSPLIDFTARPASTVWEQIVCPAAPNLIFWCWFKPVNFPHGVVVLFPQEIDRSQIPNLTMRAILQAIGLNFQQVTSWALNGMTFEAAQGSNPLLDQSLPPAIPGGDPQVYIACHVPVAPMMPVAPQMMQPEANMTMPAFGTTRALSQGINRVPSVIELEWLEGMHAEWNSSVMIEADLLRQRKKIVDVSARLKSLNRDLNTDERTYSSSQDKKDWQDARRWLRDCGTKLARCLKDYDIGFTSSAGQRTWFEETYEQFVEKKLPFDGMEQAFRDYQIYHKSLQNLNSSMKSAVQYAMQNGERKAQRVINTIQSKVREGNAKKSFMGVISGTQ</sequence>
<proteinExistence type="predicted"/>
<name>A0A5C5XCS3_9PLAN</name>
<dbReference type="RefSeq" id="WP_146502344.1">
    <property type="nucleotide sequence ID" value="NZ_SJPG01000001.1"/>
</dbReference>
<accession>A0A5C5XCS3</accession>
<dbReference type="AlphaFoldDB" id="A0A5C5XCS3"/>
<evidence type="ECO:0000313" key="1">
    <source>
        <dbReference type="EMBL" id="TWT60191.1"/>
    </source>
</evidence>
<organism evidence="1 2">
    <name type="scientific">Rubinisphaera italica</name>
    <dbReference type="NCBI Taxonomy" id="2527969"/>
    <lineage>
        <taxon>Bacteria</taxon>
        <taxon>Pseudomonadati</taxon>
        <taxon>Planctomycetota</taxon>
        <taxon>Planctomycetia</taxon>
        <taxon>Planctomycetales</taxon>
        <taxon>Planctomycetaceae</taxon>
        <taxon>Rubinisphaera</taxon>
    </lineage>
</organism>
<evidence type="ECO:0000313" key="2">
    <source>
        <dbReference type="Proteomes" id="UP000316095"/>
    </source>
</evidence>